<dbReference type="GO" id="GO:0015833">
    <property type="term" value="P:peptide transport"/>
    <property type="evidence" value="ECO:0007669"/>
    <property type="project" value="TreeGrafter"/>
</dbReference>
<dbReference type="AlphaFoldDB" id="A0A2K8KCI5"/>
<sequence length="645" mass="72149">MHRESIAKPVTFPVGRQRMPFVAAGLLIAALLVSPGFAAEEEGVIRAHGYSFYGDLTYPEGFEHFSYVNPDAPKGGSISISAQGTFDSMNPFTRRGRAGLLSSAIYESLLESSEPMGGGLVPADVYGEAYGLLAHTVEYPESKEWVIFHMRPEARFSDGTPLTAHDVVFSHNLFLEQGLPSYAQAVSARVTSAEALDDHTVKFTFADGISRRSLIDQVGATPVFSQAWYEETGARLDESRMEISPGSGPYMLDSFEVNRRITYRRNPDYWANDLPQNRGRHNFDEIRIEYFADGAAAFEAFKTGEYTFRAENNSRQWATGYDFPALNRGHVLRDELPTGFPPTPTGFVFNLERDFLQDKRVREAISLAFNFEWTNDTLQYGLFQQRASFSQGTRFQADGPPEGLELELLQSLGDLVPDEVLNEPARMPHASDPARLTDRRNIRAASALLAEAGWEVDNAGVLRNAAGDRMTIEIPVSSAGSATMDSIIETFTQNLQGLGIDARFQRIDPAQHTDRRRNRDYDMIFDQYTAFMDTGTGLHQRFGSEAADDVFNPAGLRSELVDAVIDLSLDAPDPETRDAALMALDRVLRYEHFMIPGWFNDTVWVAHWDIFQRPDETPPFSTGEMDFWWFNADRAAELRAAGALR</sequence>
<dbReference type="SUPFAM" id="SSF53850">
    <property type="entry name" value="Periplasmic binding protein-like II"/>
    <property type="match status" value="1"/>
</dbReference>
<dbReference type="CDD" id="cd08497">
    <property type="entry name" value="MbnE-like"/>
    <property type="match status" value="1"/>
</dbReference>
<dbReference type="PIRSF" id="PIRSF002741">
    <property type="entry name" value="MppA"/>
    <property type="match status" value="1"/>
</dbReference>
<evidence type="ECO:0000256" key="3">
    <source>
        <dbReference type="ARBA" id="ARBA00022729"/>
    </source>
</evidence>
<comment type="similarity">
    <text evidence="2">Belongs to the bacterial solute-binding protein 5 family.</text>
</comment>
<dbReference type="Proteomes" id="UP000228948">
    <property type="component" value="Chromosome"/>
</dbReference>
<dbReference type="STRING" id="441209.GCA_001870665_03013"/>
<dbReference type="PANTHER" id="PTHR30290">
    <property type="entry name" value="PERIPLASMIC BINDING COMPONENT OF ABC TRANSPORTER"/>
    <property type="match status" value="1"/>
</dbReference>
<dbReference type="InterPro" id="IPR030678">
    <property type="entry name" value="Peptide/Ni-bd"/>
</dbReference>
<evidence type="ECO:0000313" key="5">
    <source>
        <dbReference type="EMBL" id="ATX67159.1"/>
    </source>
</evidence>
<comment type="subcellular location">
    <subcellularLocation>
        <location evidence="1">Periplasm</location>
    </subcellularLocation>
</comment>
<dbReference type="KEGG" id="rbg:BG454_16155"/>
<organism evidence="5 6">
    <name type="scientific">Roseinatronobacter bogoriensis subsp. barguzinensis</name>
    <dbReference type="NCBI Taxonomy" id="441209"/>
    <lineage>
        <taxon>Bacteria</taxon>
        <taxon>Pseudomonadati</taxon>
        <taxon>Pseudomonadota</taxon>
        <taxon>Alphaproteobacteria</taxon>
        <taxon>Rhodobacterales</taxon>
        <taxon>Paracoccaceae</taxon>
        <taxon>Roseinatronobacter</taxon>
    </lineage>
</organism>
<evidence type="ECO:0000259" key="4">
    <source>
        <dbReference type="Pfam" id="PF00496"/>
    </source>
</evidence>
<dbReference type="GO" id="GO:0030288">
    <property type="term" value="C:outer membrane-bounded periplasmic space"/>
    <property type="evidence" value="ECO:0007669"/>
    <property type="project" value="TreeGrafter"/>
</dbReference>
<dbReference type="PANTHER" id="PTHR30290:SF64">
    <property type="entry name" value="ABC TRANSPORTER PERIPLASMIC BINDING PROTEIN"/>
    <property type="match status" value="1"/>
</dbReference>
<dbReference type="InterPro" id="IPR000914">
    <property type="entry name" value="SBP_5_dom"/>
</dbReference>
<proteinExistence type="inferred from homology"/>
<gene>
    <name evidence="5" type="ORF">BG454_16155</name>
</gene>
<evidence type="ECO:0000256" key="1">
    <source>
        <dbReference type="ARBA" id="ARBA00004418"/>
    </source>
</evidence>
<dbReference type="GO" id="GO:0042884">
    <property type="term" value="P:microcin transport"/>
    <property type="evidence" value="ECO:0007669"/>
    <property type="project" value="TreeGrafter"/>
</dbReference>
<dbReference type="GO" id="GO:1904680">
    <property type="term" value="F:peptide transmembrane transporter activity"/>
    <property type="evidence" value="ECO:0007669"/>
    <property type="project" value="TreeGrafter"/>
</dbReference>
<feature type="domain" description="Solute-binding protein family 5" evidence="4">
    <location>
        <begin position="131"/>
        <end position="539"/>
    </location>
</feature>
<dbReference type="Gene3D" id="3.40.190.10">
    <property type="entry name" value="Periplasmic binding protein-like II"/>
    <property type="match status" value="1"/>
</dbReference>
<keyword evidence="6" id="KW-1185">Reference proteome</keyword>
<dbReference type="Pfam" id="PF00496">
    <property type="entry name" value="SBP_bac_5"/>
    <property type="match status" value="1"/>
</dbReference>
<dbReference type="Gene3D" id="3.10.105.10">
    <property type="entry name" value="Dipeptide-binding Protein, Domain 3"/>
    <property type="match status" value="1"/>
</dbReference>
<dbReference type="InterPro" id="IPR039424">
    <property type="entry name" value="SBP_5"/>
</dbReference>
<evidence type="ECO:0000256" key="2">
    <source>
        <dbReference type="ARBA" id="ARBA00005695"/>
    </source>
</evidence>
<name>A0A2K8KCI5_9RHOB</name>
<dbReference type="OrthoDB" id="9803988at2"/>
<keyword evidence="3" id="KW-0732">Signal</keyword>
<reference evidence="5 6" key="1">
    <citation type="submission" date="2017-11" db="EMBL/GenBank/DDBJ databases">
        <title>Revised Sequence and Annotation of the Rhodobaca barguzinensis strain alga05 Genome.</title>
        <authorList>
            <person name="Kopejtka K."/>
            <person name="Tomasch J.M."/>
            <person name="Bunk B."/>
            <person name="Koblizek M."/>
        </authorList>
    </citation>
    <scope>NUCLEOTIDE SEQUENCE [LARGE SCALE GENOMIC DNA]</scope>
    <source>
        <strain evidence="6">alga05</strain>
    </source>
</reference>
<protein>
    <submittedName>
        <fullName evidence="5">ABC transporter substrate-binding protein</fullName>
    </submittedName>
</protein>
<dbReference type="RefSeq" id="WP_071481602.1">
    <property type="nucleotide sequence ID" value="NZ_CP024899.1"/>
</dbReference>
<dbReference type="GO" id="GO:0043190">
    <property type="term" value="C:ATP-binding cassette (ABC) transporter complex"/>
    <property type="evidence" value="ECO:0007669"/>
    <property type="project" value="InterPro"/>
</dbReference>
<dbReference type="EMBL" id="CP024899">
    <property type="protein sequence ID" value="ATX67159.1"/>
    <property type="molecule type" value="Genomic_DNA"/>
</dbReference>
<evidence type="ECO:0000313" key="6">
    <source>
        <dbReference type="Proteomes" id="UP000228948"/>
    </source>
</evidence>
<accession>A0A2K8KCI5</accession>